<gene>
    <name evidence="2" type="ORF">G5575_02505</name>
</gene>
<dbReference type="SMART" id="SM00100">
    <property type="entry name" value="cNMP"/>
    <property type="match status" value="1"/>
</dbReference>
<dbReference type="GO" id="GO:0005829">
    <property type="term" value="C:cytosol"/>
    <property type="evidence" value="ECO:0007669"/>
    <property type="project" value="TreeGrafter"/>
</dbReference>
<evidence type="ECO:0000259" key="1">
    <source>
        <dbReference type="PROSITE" id="PS50042"/>
    </source>
</evidence>
<name>A0A6M1SQP4_9HYPH</name>
<dbReference type="AlphaFoldDB" id="A0A6M1SQP4"/>
<dbReference type="RefSeq" id="WP_164532953.1">
    <property type="nucleotide sequence ID" value="NZ_JAALFG010000001.1"/>
</dbReference>
<dbReference type="Pfam" id="PF00027">
    <property type="entry name" value="cNMP_binding"/>
    <property type="match status" value="1"/>
</dbReference>
<dbReference type="InterPro" id="IPR014710">
    <property type="entry name" value="RmlC-like_jellyroll"/>
</dbReference>
<dbReference type="InterPro" id="IPR050397">
    <property type="entry name" value="Env_Response_Regulators"/>
</dbReference>
<dbReference type="Gene3D" id="2.60.120.10">
    <property type="entry name" value="Jelly Rolls"/>
    <property type="match status" value="1"/>
</dbReference>
<protein>
    <submittedName>
        <fullName evidence="2">Crp/Fnr family transcriptional regulator</fullName>
    </submittedName>
</protein>
<reference evidence="2 3" key="2">
    <citation type="submission" date="2020-03" db="EMBL/GenBank/DDBJ databases">
        <title>Devosia chinhatensis sp. nov., isolated from a hexachlorocyclohexane (HCH) dump site in India.</title>
        <authorList>
            <person name="Kumar M."/>
            <person name="Lal R."/>
        </authorList>
    </citation>
    <scope>NUCLEOTIDE SEQUENCE [LARGE SCALE GENOMIC DNA]</scope>
    <source>
        <strain evidence="2 3">H239</strain>
    </source>
</reference>
<dbReference type="PROSITE" id="PS50042">
    <property type="entry name" value="CNMP_BINDING_3"/>
    <property type="match status" value="1"/>
</dbReference>
<dbReference type="Proteomes" id="UP000474802">
    <property type="component" value="Unassembled WGS sequence"/>
</dbReference>
<dbReference type="SUPFAM" id="SSF51206">
    <property type="entry name" value="cAMP-binding domain-like"/>
    <property type="match status" value="1"/>
</dbReference>
<comment type="caution">
    <text evidence="2">The sequence shown here is derived from an EMBL/GenBank/DDBJ whole genome shotgun (WGS) entry which is preliminary data.</text>
</comment>
<evidence type="ECO:0000313" key="2">
    <source>
        <dbReference type="EMBL" id="NGP16713.1"/>
    </source>
</evidence>
<proteinExistence type="predicted"/>
<dbReference type="EMBL" id="JAALFG010000001">
    <property type="protein sequence ID" value="NGP16713.1"/>
    <property type="molecule type" value="Genomic_DNA"/>
</dbReference>
<dbReference type="CDD" id="cd00038">
    <property type="entry name" value="CAP_ED"/>
    <property type="match status" value="1"/>
</dbReference>
<accession>A0A6M1SQP4</accession>
<keyword evidence="3" id="KW-1185">Reference proteome</keyword>
<dbReference type="PANTHER" id="PTHR24567">
    <property type="entry name" value="CRP FAMILY TRANSCRIPTIONAL REGULATORY PROTEIN"/>
    <property type="match status" value="1"/>
</dbReference>
<feature type="domain" description="Cyclic nucleotide-binding" evidence="1">
    <location>
        <begin position="15"/>
        <end position="134"/>
    </location>
</feature>
<dbReference type="InterPro" id="IPR000595">
    <property type="entry name" value="cNMP-bd_dom"/>
</dbReference>
<sequence>MRMDDAAGVLARADFFDICDDEERRMLGFAGDRQRFAAGEMIYKAGDTPMGAYVIVYGTVEARHEGDEASAPYRLSEPGSVISPTAMIISKPRPVTFSALTDCELLFVPRSAFLKLARQDPDLAQRAADRIQQDLGRYMHALEPLRQRMKGG</sequence>
<organism evidence="2 3">
    <name type="scientific">Devosia aurantiaca</name>
    <dbReference type="NCBI Taxonomy" id="2714858"/>
    <lineage>
        <taxon>Bacteria</taxon>
        <taxon>Pseudomonadati</taxon>
        <taxon>Pseudomonadota</taxon>
        <taxon>Alphaproteobacteria</taxon>
        <taxon>Hyphomicrobiales</taxon>
        <taxon>Devosiaceae</taxon>
        <taxon>Devosia</taxon>
    </lineage>
</organism>
<dbReference type="InterPro" id="IPR018490">
    <property type="entry name" value="cNMP-bd_dom_sf"/>
</dbReference>
<dbReference type="PANTHER" id="PTHR24567:SF26">
    <property type="entry name" value="REGULATORY PROTEIN YEIL"/>
    <property type="match status" value="1"/>
</dbReference>
<dbReference type="GO" id="GO:0003700">
    <property type="term" value="F:DNA-binding transcription factor activity"/>
    <property type="evidence" value="ECO:0007669"/>
    <property type="project" value="TreeGrafter"/>
</dbReference>
<reference evidence="2 3" key="1">
    <citation type="submission" date="2020-02" db="EMBL/GenBank/DDBJ databases">
        <authorList>
            <person name="Khan S.A."/>
            <person name="Jeon C.O."/>
            <person name="Chun B.H."/>
        </authorList>
    </citation>
    <scope>NUCLEOTIDE SEQUENCE [LARGE SCALE GENOMIC DNA]</scope>
    <source>
        <strain evidence="2 3">H239</strain>
    </source>
</reference>
<evidence type="ECO:0000313" key="3">
    <source>
        <dbReference type="Proteomes" id="UP000474802"/>
    </source>
</evidence>